<dbReference type="Proteomes" id="UP000283543">
    <property type="component" value="Unassembled WGS sequence"/>
</dbReference>
<gene>
    <name evidence="6" type="ORF">DYB34_010446</name>
</gene>
<keyword evidence="1" id="KW-0677">Repeat</keyword>
<dbReference type="PANTHER" id="PTHR48032">
    <property type="entry name" value="RNA-BINDING PROTEIN MUSASHI HOMOLOG RBP6"/>
    <property type="match status" value="1"/>
</dbReference>
<comment type="caution">
    <text evidence="6">The sequence shown here is derived from an EMBL/GenBank/DDBJ whole genome shotgun (WGS) entry which is preliminary data.</text>
</comment>
<dbReference type="InterPro" id="IPR012677">
    <property type="entry name" value="Nucleotide-bd_a/b_plait_sf"/>
</dbReference>
<dbReference type="InterPro" id="IPR035979">
    <property type="entry name" value="RBD_domain_sf"/>
</dbReference>
<feature type="non-terminal residue" evidence="6">
    <location>
        <position position="317"/>
    </location>
</feature>
<dbReference type="CDD" id="cd12330">
    <property type="entry name" value="RRM2_Hrp1p"/>
    <property type="match status" value="1"/>
</dbReference>
<feature type="domain" description="RRM" evidence="5">
    <location>
        <begin position="89"/>
        <end position="172"/>
    </location>
</feature>
<organism evidence="6 7">
    <name type="scientific">Aphanomyces astaci</name>
    <name type="common">Crayfish plague agent</name>
    <dbReference type="NCBI Taxonomy" id="112090"/>
    <lineage>
        <taxon>Eukaryota</taxon>
        <taxon>Sar</taxon>
        <taxon>Stramenopiles</taxon>
        <taxon>Oomycota</taxon>
        <taxon>Saprolegniomycetes</taxon>
        <taxon>Saprolegniales</taxon>
        <taxon>Verrucalvaceae</taxon>
        <taxon>Aphanomyces</taxon>
    </lineage>
</organism>
<keyword evidence="2 3" id="KW-0694">RNA-binding</keyword>
<dbReference type="Pfam" id="PF00076">
    <property type="entry name" value="RRM_1"/>
    <property type="match status" value="2"/>
</dbReference>
<feature type="region of interest" description="Disordered" evidence="4">
    <location>
        <begin position="1"/>
        <end position="83"/>
    </location>
</feature>
<protein>
    <recommendedName>
        <fullName evidence="5">RRM domain-containing protein</fullName>
    </recommendedName>
</protein>
<feature type="compositionally biased region" description="Polar residues" evidence="4">
    <location>
        <begin position="35"/>
        <end position="46"/>
    </location>
</feature>
<dbReference type="GO" id="GO:0006417">
    <property type="term" value="P:regulation of translation"/>
    <property type="evidence" value="ECO:0007669"/>
    <property type="project" value="TreeGrafter"/>
</dbReference>
<dbReference type="SMART" id="SM00360">
    <property type="entry name" value="RRM"/>
    <property type="match status" value="2"/>
</dbReference>
<dbReference type="PANTHER" id="PTHR48032:SF6">
    <property type="entry name" value="RNA-BINDING (RRM_RBD_RNP MOTIFS) FAMILY PROTEIN"/>
    <property type="match status" value="1"/>
</dbReference>
<evidence type="ECO:0000313" key="6">
    <source>
        <dbReference type="EMBL" id="RHY43411.1"/>
    </source>
</evidence>
<feature type="region of interest" description="Disordered" evidence="4">
    <location>
        <begin position="290"/>
        <end position="317"/>
    </location>
</feature>
<dbReference type="VEuPathDB" id="FungiDB:H257_17462"/>
<sequence>MDGVVYEQDDHHQEVDSLGSSAHEGRHHAPHDQPEQSSHQPHNSSYGYPDQSSSYQPTPSSSYGQHPSHEGGSNVGGSYQPAPASQGAGKIFVGGVSWETTEDNLRSHFGQYGALTDAALMKDKYSGQPRGFGFVTFEDASGYPSCMPLMLLVVPSDRNGGGRPSESKKIFVGGLPPSVTNDDFRAYFEDFGKITDAIVMMDRDTQRSRGFGFVSFEEEGAVAEVISKSHELHGKVVEIKRAEPKGEVRGGGRGGYDYGGRGGGSYGGGYGGRGGRGGYGAPGGYGGGGYGGGGYGGGGGHGGRGGRGGGPPRGGGG</sequence>
<name>A0A418BIU7_APHAT</name>
<evidence type="ECO:0000313" key="7">
    <source>
        <dbReference type="Proteomes" id="UP000283543"/>
    </source>
</evidence>
<evidence type="ECO:0000256" key="1">
    <source>
        <dbReference type="ARBA" id="ARBA00022737"/>
    </source>
</evidence>
<dbReference type="Gene3D" id="3.30.70.330">
    <property type="match status" value="2"/>
</dbReference>
<dbReference type="AlphaFoldDB" id="A0A418BIU7"/>
<dbReference type="SUPFAM" id="SSF54928">
    <property type="entry name" value="RNA-binding domain, RBD"/>
    <property type="match status" value="2"/>
</dbReference>
<dbReference type="GO" id="GO:0003729">
    <property type="term" value="F:mRNA binding"/>
    <property type="evidence" value="ECO:0007669"/>
    <property type="project" value="TreeGrafter"/>
</dbReference>
<evidence type="ECO:0000259" key="5">
    <source>
        <dbReference type="PROSITE" id="PS50102"/>
    </source>
</evidence>
<feature type="domain" description="RRM" evidence="5">
    <location>
        <begin position="168"/>
        <end position="244"/>
    </location>
</feature>
<evidence type="ECO:0000256" key="4">
    <source>
        <dbReference type="SAM" id="MobiDB-lite"/>
    </source>
</evidence>
<dbReference type="EMBL" id="QUTB01008116">
    <property type="protein sequence ID" value="RHY43411.1"/>
    <property type="molecule type" value="Genomic_DNA"/>
</dbReference>
<evidence type="ECO:0000256" key="3">
    <source>
        <dbReference type="PROSITE-ProRule" id="PRU00176"/>
    </source>
</evidence>
<dbReference type="InterPro" id="IPR000504">
    <property type="entry name" value="RRM_dom"/>
</dbReference>
<dbReference type="PROSITE" id="PS50102">
    <property type="entry name" value="RRM"/>
    <property type="match status" value="2"/>
</dbReference>
<feature type="compositionally biased region" description="Low complexity" evidence="4">
    <location>
        <begin position="48"/>
        <end position="65"/>
    </location>
</feature>
<evidence type="ECO:0000256" key="2">
    <source>
        <dbReference type="ARBA" id="ARBA00022884"/>
    </source>
</evidence>
<reference evidence="6 7" key="1">
    <citation type="submission" date="2018-08" db="EMBL/GenBank/DDBJ databases">
        <title>Aphanomyces genome sequencing and annotation.</title>
        <authorList>
            <person name="Minardi D."/>
            <person name="Oidtmann B."/>
            <person name="Van Der Giezen M."/>
            <person name="Studholme D.J."/>
        </authorList>
    </citation>
    <scope>NUCLEOTIDE SEQUENCE [LARGE SCALE GENOMIC DNA]</scope>
    <source>
        <strain evidence="6 7">Si</strain>
    </source>
</reference>
<proteinExistence type="predicted"/>
<accession>A0A418BIU7</accession>